<dbReference type="AlphaFoldDB" id="X1EPA0"/>
<organism evidence="2">
    <name type="scientific">marine sediment metagenome</name>
    <dbReference type="NCBI Taxonomy" id="412755"/>
    <lineage>
        <taxon>unclassified sequences</taxon>
        <taxon>metagenomes</taxon>
        <taxon>ecological metagenomes</taxon>
    </lineage>
</organism>
<sequence>MSLLNNRLRVNQQRQQQQEYEEYQPTEEELEAYYYQQQMEEQQRQQEQEEAERLEDASKAPIAILEEIRKHPSPKGTLPVIIGGRPIDLHVLEDYIVKISPH</sequence>
<proteinExistence type="predicted"/>
<dbReference type="EMBL" id="BARU01010624">
    <property type="protein sequence ID" value="GAH35216.1"/>
    <property type="molecule type" value="Genomic_DNA"/>
</dbReference>
<name>X1EPA0_9ZZZZ</name>
<accession>X1EPA0</accession>
<evidence type="ECO:0000313" key="2">
    <source>
        <dbReference type="EMBL" id="GAH35216.1"/>
    </source>
</evidence>
<feature type="region of interest" description="Disordered" evidence="1">
    <location>
        <begin position="1"/>
        <end position="26"/>
    </location>
</feature>
<feature type="region of interest" description="Disordered" evidence="1">
    <location>
        <begin position="38"/>
        <end position="58"/>
    </location>
</feature>
<comment type="caution">
    <text evidence="2">The sequence shown here is derived from an EMBL/GenBank/DDBJ whole genome shotgun (WGS) entry which is preliminary data.</text>
</comment>
<protein>
    <submittedName>
        <fullName evidence="2">Uncharacterized protein</fullName>
    </submittedName>
</protein>
<reference evidence="2" key="1">
    <citation type="journal article" date="2014" name="Front. Microbiol.">
        <title>High frequency of phylogenetically diverse reductive dehalogenase-homologous genes in deep subseafloor sedimentary metagenomes.</title>
        <authorList>
            <person name="Kawai M."/>
            <person name="Futagami T."/>
            <person name="Toyoda A."/>
            <person name="Takaki Y."/>
            <person name="Nishi S."/>
            <person name="Hori S."/>
            <person name="Arai W."/>
            <person name="Tsubouchi T."/>
            <person name="Morono Y."/>
            <person name="Uchiyama I."/>
            <person name="Ito T."/>
            <person name="Fujiyama A."/>
            <person name="Inagaki F."/>
            <person name="Takami H."/>
        </authorList>
    </citation>
    <scope>NUCLEOTIDE SEQUENCE</scope>
    <source>
        <strain evidence="2">Expedition CK06-06</strain>
    </source>
</reference>
<feature type="compositionally biased region" description="Polar residues" evidence="1">
    <location>
        <begin position="1"/>
        <end position="11"/>
    </location>
</feature>
<evidence type="ECO:0000256" key="1">
    <source>
        <dbReference type="SAM" id="MobiDB-lite"/>
    </source>
</evidence>
<gene>
    <name evidence="2" type="ORF">S03H2_20204</name>
</gene>
<feature type="non-terminal residue" evidence="2">
    <location>
        <position position="102"/>
    </location>
</feature>